<dbReference type="CDD" id="cd20736">
    <property type="entry name" value="PoNe_Nuclease"/>
    <property type="match status" value="1"/>
</dbReference>
<reference evidence="3" key="1">
    <citation type="submission" date="2022-10" db="EMBL/GenBank/DDBJ databases">
        <title>Genome sequence of Actinomyces israelii ATCC 10048.</title>
        <authorList>
            <person name="Watt R.M."/>
            <person name="Tong W.M."/>
        </authorList>
    </citation>
    <scope>NUCLEOTIDE SEQUENCE</scope>
    <source>
        <strain evidence="3">ATCC 10048</strain>
    </source>
</reference>
<accession>A0ABT4ICR8</accession>
<evidence type="ECO:0000313" key="3">
    <source>
        <dbReference type="EMBL" id="MCZ0859543.1"/>
    </source>
</evidence>
<dbReference type="Pfam" id="PF02021">
    <property type="entry name" value="UPF0102"/>
    <property type="match status" value="1"/>
</dbReference>
<keyword evidence="4" id="KW-1185">Reference proteome</keyword>
<dbReference type="InterPro" id="IPR011856">
    <property type="entry name" value="tRNA_endonuc-like_dom_sf"/>
</dbReference>
<gene>
    <name evidence="3" type="ORF">OHJ16_16045</name>
</gene>
<dbReference type="EMBL" id="JAPTMY010000063">
    <property type="protein sequence ID" value="MCZ0859543.1"/>
    <property type="molecule type" value="Genomic_DNA"/>
</dbReference>
<sequence length="184" mass="19301">MTQRTSQGCTVLPVRVLPTGLDGVVRAIPLPPRTLVAEVIPVTTTPAPGPAARSVAASGRAAVGRRGEDIATRYLDDRGWRVLDRNWRPGAGLRGELDLVALEPVSGRAPALVVVEVKTRTTLSAGPPAASVSAGKLARLRVLAAAWAARHPVPHGGLRLDVVSVLLHPDRPADLRHHRGVGAL</sequence>
<comment type="caution">
    <text evidence="3">The sequence shown here is derived from an EMBL/GenBank/DDBJ whole genome shotgun (WGS) entry which is preliminary data.</text>
</comment>
<dbReference type="Gene3D" id="3.40.1350.10">
    <property type="match status" value="1"/>
</dbReference>
<dbReference type="InterPro" id="IPR003509">
    <property type="entry name" value="UPF0102_YraN-like"/>
</dbReference>
<comment type="similarity">
    <text evidence="1 2">Belongs to the UPF0102 family.</text>
</comment>
<dbReference type="PANTHER" id="PTHR34039:SF1">
    <property type="entry name" value="UPF0102 PROTEIN YRAN"/>
    <property type="match status" value="1"/>
</dbReference>
<dbReference type="PANTHER" id="PTHR34039">
    <property type="entry name" value="UPF0102 PROTEIN YRAN"/>
    <property type="match status" value="1"/>
</dbReference>
<protein>
    <recommendedName>
        <fullName evidence="2">UPF0102 protein OHJ16_16045</fullName>
    </recommendedName>
</protein>
<name>A0ABT4ICR8_9ACTO</name>
<evidence type="ECO:0000256" key="2">
    <source>
        <dbReference type="HAMAP-Rule" id="MF_00048"/>
    </source>
</evidence>
<dbReference type="InterPro" id="IPR011335">
    <property type="entry name" value="Restrct_endonuc-II-like"/>
</dbReference>
<dbReference type="RefSeq" id="WP_268918725.1">
    <property type="nucleotide sequence ID" value="NZ_JAPTMY010000063.1"/>
</dbReference>
<dbReference type="HAMAP" id="MF_00048">
    <property type="entry name" value="UPF0102"/>
    <property type="match status" value="1"/>
</dbReference>
<evidence type="ECO:0000313" key="4">
    <source>
        <dbReference type="Proteomes" id="UP001072034"/>
    </source>
</evidence>
<organism evidence="3 4">
    <name type="scientific">Actinomyces israelii</name>
    <dbReference type="NCBI Taxonomy" id="1659"/>
    <lineage>
        <taxon>Bacteria</taxon>
        <taxon>Bacillati</taxon>
        <taxon>Actinomycetota</taxon>
        <taxon>Actinomycetes</taxon>
        <taxon>Actinomycetales</taxon>
        <taxon>Actinomycetaceae</taxon>
        <taxon>Actinomyces</taxon>
    </lineage>
</organism>
<proteinExistence type="inferred from homology"/>
<evidence type="ECO:0000256" key="1">
    <source>
        <dbReference type="ARBA" id="ARBA00006738"/>
    </source>
</evidence>
<dbReference type="SUPFAM" id="SSF52980">
    <property type="entry name" value="Restriction endonuclease-like"/>
    <property type="match status" value="1"/>
</dbReference>
<dbReference type="Proteomes" id="UP001072034">
    <property type="component" value="Unassembled WGS sequence"/>
</dbReference>